<organism evidence="2 3">
    <name type="scientific">Macrostomum lignano</name>
    <dbReference type="NCBI Taxonomy" id="282301"/>
    <lineage>
        <taxon>Eukaryota</taxon>
        <taxon>Metazoa</taxon>
        <taxon>Spiralia</taxon>
        <taxon>Lophotrochozoa</taxon>
        <taxon>Platyhelminthes</taxon>
        <taxon>Rhabditophora</taxon>
        <taxon>Macrostomorpha</taxon>
        <taxon>Macrostomida</taxon>
        <taxon>Macrostomidae</taxon>
        <taxon>Macrostomum</taxon>
    </lineage>
</organism>
<name>A0A267H8N6_9PLAT</name>
<dbReference type="Proteomes" id="UP000215902">
    <property type="component" value="Unassembled WGS sequence"/>
</dbReference>
<evidence type="ECO:0000313" key="3">
    <source>
        <dbReference type="Proteomes" id="UP000215902"/>
    </source>
</evidence>
<feature type="compositionally biased region" description="Polar residues" evidence="1">
    <location>
        <begin position="228"/>
        <end position="243"/>
    </location>
</feature>
<reference evidence="2 3" key="1">
    <citation type="submission" date="2017-06" db="EMBL/GenBank/DDBJ databases">
        <title>A platform for efficient transgenesis in Macrostomum lignano, a flatworm model organism for stem cell research.</title>
        <authorList>
            <person name="Berezikov E."/>
        </authorList>
    </citation>
    <scope>NUCLEOTIDE SEQUENCE [LARGE SCALE GENOMIC DNA]</scope>
    <source>
        <strain evidence="2">DV1</strain>
        <tissue evidence="2">Whole organism</tissue>
    </source>
</reference>
<gene>
    <name evidence="2" type="ORF">BOX15_Mlig001862g2</name>
</gene>
<protein>
    <submittedName>
        <fullName evidence="2">Uncharacterized protein</fullName>
    </submittedName>
</protein>
<feature type="non-terminal residue" evidence="2">
    <location>
        <position position="1"/>
    </location>
</feature>
<feature type="region of interest" description="Disordered" evidence="1">
    <location>
        <begin position="228"/>
        <end position="249"/>
    </location>
</feature>
<feature type="compositionally biased region" description="Low complexity" evidence="1">
    <location>
        <begin position="280"/>
        <end position="289"/>
    </location>
</feature>
<keyword evidence="3" id="KW-1185">Reference proteome</keyword>
<feature type="compositionally biased region" description="Polar residues" evidence="1">
    <location>
        <begin position="292"/>
        <end position="304"/>
    </location>
</feature>
<dbReference type="SUPFAM" id="SSF63825">
    <property type="entry name" value="YWTD domain"/>
    <property type="match status" value="1"/>
</dbReference>
<evidence type="ECO:0000256" key="1">
    <source>
        <dbReference type="SAM" id="MobiDB-lite"/>
    </source>
</evidence>
<evidence type="ECO:0000313" key="2">
    <source>
        <dbReference type="EMBL" id="PAA93909.1"/>
    </source>
</evidence>
<accession>A0A267H8N6</accession>
<dbReference type="EMBL" id="NIVC01000019">
    <property type="protein sequence ID" value="PAA93909.1"/>
    <property type="molecule type" value="Genomic_DNA"/>
</dbReference>
<feature type="region of interest" description="Disordered" evidence="1">
    <location>
        <begin position="265"/>
        <end position="328"/>
    </location>
</feature>
<proteinExistence type="predicted"/>
<sequence>TLPITFDEPHSMSQAAGTVELKSQVNSFFDDVIAQLEARRFELIEDIEEHEEQQDGREDAYKAVANSDAEQRLEIRLRSGHFDAMLASRRTHRLLDSLKIDWRDEWMMRREADNPFASSADAEEADSGEDCQAEDFASCDYQVLQKVDFGTVLRSSREEECSGATALADGAGGNEQRSFGARGGTWLHRRPYRAHGIRGVSVGARARPYGRGAAKHGSAAELHKFNQTVEGETSDENSNTPSQDDCEGDADNVAYFFSPVAVRGQVASSRGRSGPRSRAGRGMSRSRGGNFSWPSQRGSSNVASANRGGRGGFNRGGHTLPTAAPDADRADCGNADALSAVQDALPFEIIMSFSLHNFPVSLTYLSNMYFSVELPQKRIFVYSAAGKFLNVFFFSYRHQADSPPVIHPYRIRSCSRHNLLIVIDRSNRQVLVTDPTGRLEFRIGPEFSRNRQLEAPEDAISTGELLIISSPAAGIYIVSLVDDASKPVKIRQFISLAAYGLFAPVRLAWDATESRLVIVDHTGPSAYRLCALKLVKSTSRQSAKSVEFERAECQGEAFQSLVIPSVEFVQNRLLLSRRTDGVTEFLVLDRNSFSLISSVPVRAPWLVWNLCPVKDSIAACCNNGCVFSAAMSSFM</sequence>
<dbReference type="AlphaFoldDB" id="A0A267H8N6"/>
<comment type="caution">
    <text evidence="2">The sequence shown here is derived from an EMBL/GenBank/DDBJ whole genome shotgun (WGS) entry which is preliminary data.</text>
</comment>